<evidence type="ECO:0000313" key="6">
    <source>
        <dbReference type="Proteomes" id="UP000031971"/>
    </source>
</evidence>
<dbReference type="SUPFAM" id="SSF102522">
    <property type="entry name" value="Bacterial fluorinating enzyme, N-terminal domain"/>
    <property type="match status" value="1"/>
</dbReference>
<dbReference type="PANTHER" id="PTHR35092:SF1">
    <property type="entry name" value="CHLORINASE MJ1651"/>
    <property type="match status" value="1"/>
</dbReference>
<evidence type="ECO:0000259" key="3">
    <source>
        <dbReference type="Pfam" id="PF01887"/>
    </source>
</evidence>
<dbReference type="OrthoDB" id="9792195at2"/>
<evidence type="ECO:0000313" key="5">
    <source>
        <dbReference type="EMBL" id="KIL98779.1"/>
    </source>
</evidence>
<comment type="caution">
    <text evidence="5">The sequence shown here is derived from an EMBL/GenBank/DDBJ whole genome shotgun (WGS) entry which is preliminary data.</text>
</comment>
<sequence>MIVFFTDFGAQGPYLGQMEMVIRRALPTEPVVNLLADAPRFDPKSSAYLLAALSPGIPRQSVVLAVVDPGVGGERLPLVVEADGVLFVGPDNGLFEPLIRRSGSIRAWEIVWRPERMSASFHGRDLFAPIAARLAAGLGPEDAGCRTMEAPRRPDWPDDLAAIIYHDHYGNAWTGLRAAILGETTVLRAGGHDFHRARTFSDVPPGKGFWYENSAGLAEIAVNGGSAARLPSLALGACVTK</sequence>
<evidence type="ECO:0008006" key="7">
    <source>
        <dbReference type="Google" id="ProtNLM"/>
    </source>
</evidence>
<gene>
    <name evidence="5" type="ORF">CCC_02229</name>
</gene>
<reference evidence="5 6" key="1">
    <citation type="submission" date="2015-01" db="EMBL/GenBank/DDBJ databases">
        <title>Genome Sequence of Magnetospirillum magnetotacticum Strain MS-1.</title>
        <authorList>
            <person name="Marinov G.K."/>
            <person name="Smalley M.D."/>
            <person name="DeSalvo G."/>
        </authorList>
    </citation>
    <scope>NUCLEOTIDE SEQUENCE [LARGE SCALE GENOMIC DNA]</scope>
    <source>
        <strain evidence="5 6">MS-1</strain>
    </source>
</reference>
<dbReference type="PIRSF" id="PIRSF006779">
    <property type="entry name" value="UCP006779"/>
    <property type="match status" value="1"/>
</dbReference>
<evidence type="ECO:0000256" key="1">
    <source>
        <dbReference type="ARBA" id="ARBA00022691"/>
    </source>
</evidence>
<comment type="similarity">
    <text evidence="2">Belongs to the SAM hydrolase / SAM-dependent halogenase family.</text>
</comment>
<dbReference type="RefSeq" id="WP_009869103.1">
    <property type="nucleotide sequence ID" value="NZ_JXSL01000027.1"/>
</dbReference>
<organism evidence="5 6">
    <name type="scientific">Paramagnetospirillum magnetotacticum MS-1</name>
    <dbReference type="NCBI Taxonomy" id="272627"/>
    <lineage>
        <taxon>Bacteria</taxon>
        <taxon>Pseudomonadati</taxon>
        <taxon>Pseudomonadota</taxon>
        <taxon>Alphaproteobacteria</taxon>
        <taxon>Rhodospirillales</taxon>
        <taxon>Magnetospirillaceae</taxon>
        <taxon>Paramagnetospirillum</taxon>
    </lineage>
</organism>
<dbReference type="Gene3D" id="2.40.30.90">
    <property type="entry name" value="Bacterial fluorinating enzyme like"/>
    <property type="match status" value="1"/>
</dbReference>
<dbReference type="AlphaFoldDB" id="A0A0C2YG84"/>
<dbReference type="Proteomes" id="UP000031971">
    <property type="component" value="Unassembled WGS sequence"/>
</dbReference>
<name>A0A0C2YG84_PARME</name>
<accession>A0A0C2YG84</accession>
<feature type="domain" description="S-adenosyl-l-methionine hydroxide adenosyltransferase C-terminal" evidence="4">
    <location>
        <begin position="162"/>
        <end position="238"/>
    </location>
</feature>
<keyword evidence="1" id="KW-0949">S-adenosyl-L-methionine</keyword>
<dbReference type="InterPro" id="IPR023228">
    <property type="entry name" value="SAM_OH_AdoTrfase_N_sf"/>
</dbReference>
<dbReference type="Pfam" id="PF20257">
    <property type="entry name" value="SAM_HAT_C"/>
    <property type="match status" value="1"/>
</dbReference>
<dbReference type="Pfam" id="PF01887">
    <property type="entry name" value="SAM_HAT_N"/>
    <property type="match status" value="1"/>
</dbReference>
<dbReference type="EMBL" id="JXSL01000027">
    <property type="protein sequence ID" value="KIL98779.1"/>
    <property type="molecule type" value="Genomic_DNA"/>
</dbReference>
<protein>
    <recommendedName>
        <fullName evidence="7">SAM-dependent chlorinase/fluorinase</fullName>
    </recommendedName>
</protein>
<dbReference type="InterPro" id="IPR023227">
    <property type="entry name" value="SAM_OH_AdoTrfase_C_sf"/>
</dbReference>
<dbReference type="InterPro" id="IPR046469">
    <property type="entry name" value="SAM_HAT_N"/>
</dbReference>
<dbReference type="STRING" id="272627.CCC_02229"/>
<dbReference type="SUPFAM" id="SSF101852">
    <property type="entry name" value="Bacterial fluorinating enzyme, C-terminal domain"/>
    <property type="match status" value="1"/>
</dbReference>
<dbReference type="InterPro" id="IPR002747">
    <property type="entry name" value="SAM_OH_AdoTrfase"/>
</dbReference>
<keyword evidence="6" id="KW-1185">Reference proteome</keyword>
<dbReference type="InterPro" id="IPR046470">
    <property type="entry name" value="SAM_HAT_C"/>
</dbReference>
<feature type="domain" description="S-adenosyl-l-methionine hydroxide adenosyltransferase N-terminal" evidence="3">
    <location>
        <begin position="2"/>
        <end position="143"/>
    </location>
</feature>
<evidence type="ECO:0000259" key="4">
    <source>
        <dbReference type="Pfam" id="PF20257"/>
    </source>
</evidence>
<evidence type="ECO:0000256" key="2">
    <source>
        <dbReference type="ARBA" id="ARBA00024035"/>
    </source>
</evidence>
<dbReference type="Gene3D" id="3.40.50.10790">
    <property type="entry name" value="S-adenosyl-l-methionine hydroxide adenosyltransferase, N-terminal"/>
    <property type="match status" value="1"/>
</dbReference>
<proteinExistence type="inferred from homology"/>
<dbReference type="PANTHER" id="PTHR35092">
    <property type="entry name" value="CHLORINASE MJ1651"/>
    <property type="match status" value="1"/>
</dbReference>